<dbReference type="GO" id="GO:0006430">
    <property type="term" value="P:lysyl-tRNA aminoacylation"/>
    <property type="evidence" value="ECO:0007669"/>
    <property type="project" value="UniProtKB-UniRule"/>
</dbReference>
<dbReference type="KEGG" id="dcm:NIES806_02310"/>
<reference evidence="12 13" key="1">
    <citation type="submission" date="2017-06" db="EMBL/GenBank/DDBJ databases">
        <title>Genome sequencing of cyanobaciteial culture collection at National Institute for Environmental Studies (NIES).</title>
        <authorList>
            <person name="Hirose Y."/>
            <person name="Shimura Y."/>
            <person name="Fujisawa T."/>
            <person name="Nakamura Y."/>
            <person name="Kawachi M."/>
        </authorList>
    </citation>
    <scope>NUCLEOTIDE SEQUENCE [LARGE SCALE GENOMIC DNA]</scope>
    <source>
        <strain evidence="12 13">NIES-806</strain>
    </source>
</reference>
<dbReference type="GO" id="GO:0005737">
    <property type="term" value="C:cytoplasm"/>
    <property type="evidence" value="ECO:0007669"/>
    <property type="project" value="UniProtKB-SubCell"/>
</dbReference>
<keyword evidence="3 10" id="KW-0963">Cytoplasm</keyword>
<evidence type="ECO:0000256" key="1">
    <source>
        <dbReference type="ARBA" id="ARBA00004496"/>
    </source>
</evidence>
<sequence>MFWADKIAADAVGYQVVNDSKTPSGRVHVGSLRGVVIHDVIYRALKHAGKPVKFLYGVDDYDALDTVPKYLDQEKFSPYLGFPLCNVPSPGDDASDYAKYFIGEFFEVFEYLGIKPETYFLRDLYRYGKLNSYIDTFLKNAHLVREAYKEVSKADRPNNWYPFQVVCENCGKIATTVTTDYNGSEVFYTCKPDATDYVKGCGHSGWVSPFNGNGKLPWKVEWVAKWDVLGVTIEMAGKDHSQKGGSRDVANAISRKVLQKQPPFHSPYEFILVNGTKMSSSKGVGSSAEEIAALLPPELLRFLMLRTQPRTVINFAPNYETTTRLFRDYDTLINKYSKSPELTEELMPLFYAQLGDEVKTFQPFDFSTLISLLQVPRLNIQDEVVQRSLQPLTEYDQEIINQRIAAAQLWLQDYADEEEKLVLYLEQVPEKANDLNSEQVAYLQKLMENLQNIPHWEAEALQTIIFSTTKELGIQQPIAFKALYLSFLNKEKGPKAGGLFSYLEKSFVISRLQDVVALNGETLIPTYAEEKVLQPVEELTSLPDVV</sequence>
<dbReference type="Pfam" id="PF19269">
    <property type="entry name" value="Anticodon_2"/>
    <property type="match status" value="1"/>
</dbReference>
<keyword evidence="6 10" id="KW-0067">ATP-binding</keyword>
<dbReference type="SUPFAM" id="SSF52374">
    <property type="entry name" value="Nucleotidylyl transferase"/>
    <property type="match status" value="1"/>
</dbReference>
<dbReference type="PANTHER" id="PTHR37940:SF1">
    <property type="entry name" value="LYSINE--TRNA LIGASE"/>
    <property type="match status" value="1"/>
</dbReference>
<dbReference type="InterPro" id="IPR045462">
    <property type="entry name" value="aa-tRNA-synth_I_cd-bd"/>
</dbReference>
<dbReference type="OrthoDB" id="9803151at2"/>
<dbReference type="Gene3D" id="3.40.50.620">
    <property type="entry name" value="HUPs"/>
    <property type="match status" value="2"/>
</dbReference>
<organism evidence="12 13">
    <name type="scientific">Dolichospermum compactum NIES-806</name>
    <dbReference type="NCBI Taxonomy" id="1973481"/>
    <lineage>
        <taxon>Bacteria</taxon>
        <taxon>Bacillati</taxon>
        <taxon>Cyanobacteriota</taxon>
        <taxon>Cyanophyceae</taxon>
        <taxon>Nostocales</taxon>
        <taxon>Aphanizomenonaceae</taxon>
        <taxon>Dolichospermum</taxon>
        <taxon>Dolichospermum compactum</taxon>
    </lineage>
</organism>
<keyword evidence="5 10" id="KW-0547">Nucleotide-binding</keyword>
<feature type="short sequence motif" description="'HIGH' region" evidence="10">
    <location>
        <begin position="23"/>
        <end position="31"/>
    </location>
</feature>
<dbReference type="Gene3D" id="1.10.10.350">
    <property type="match status" value="1"/>
</dbReference>
<evidence type="ECO:0000313" key="13">
    <source>
        <dbReference type="Proteomes" id="UP000218702"/>
    </source>
</evidence>
<protein>
    <recommendedName>
        <fullName evidence="10">Lysine--tRNA ligase</fullName>
        <ecNumber evidence="10">6.1.1.6</ecNumber>
    </recommendedName>
    <alternativeName>
        <fullName evidence="10">Lysyl-tRNA synthetase</fullName>
        <shortName evidence="10">LysRS</shortName>
    </alternativeName>
</protein>
<dbReference type="InterPro" id="IPR020751">
    <property type="entry name" value="aa-tRNA-synth_I_codon-bd_sub2"/>
</dbReference>
<evidence type="ECO:0000256" key="8">
    <source>
        <dbReference type="ARBA" id="ARBA00023146"/>
    </source>
</evidence>
<keyword evidence="7 10" id="KW-0648">Protein biosynthesis</keyword>
<evidence type="ECO:0000256" key="5">
    <source>
        <dbReference type="ARBA" id="ARBA00022741"/>
    </source>
</evidence>
<dbReference type="AlphaFoldDB" id="A0A1Z4UXP3"/>
<dbReference type="EMBL" id="AP018316">
    <property type="protein sequence ID" value="BAZ84051.1"/>
    <property type="molecule type" value="Genomic_DNA"/>
</dbReference>
<keyword evidence="4 10" id="KW-0436">Ligase</keyword>
<dbReference type="PANTHER" id="PTHR37940">
    <property type="entry name" value="LYSINE--TRNA LIGASE"/>
    <property type="match status" value="1"/>
</dbReference>
<evidence type="ECO:0000313" key="12">
    <source>
        <dbReference type="EMBL" id="BAZ84051.1"/>
    </source>
</evidence>
<keyword evidence="8 10" id="KW-0030">Aminoacyl-tRNA synthetase</keyword>
<comment type="similarity">
    <text evidence="2 10">Belongs to the class-I aminoacyl-tRNA synthetase family.</text>
</comment>
<evidence type="ECO:0000256" key="6">
    <source>
        <dbReference type="ARBA" id="ARBA00022840"/>
    </source>
</evidence>
<dbReference type="GO" id="GO:0005524">
    <property type="term" value="F:ATP binding"/>
    <property type="evidence" value="ECO:0007669"/>
    <property type="project" value="UniProtKB-UniRule"/>
</dbReference>
<evidence type="ECO:0000259" key="11">
    <source>
        <dbReference type="Pfam" id="PF19269"/>
    </source>
</evidence>
<feature type="short sequence motif" description="'KMSKS' region" evidence="10">
    <location>
        <begin position="277"/>
        <end position="281"/>
    </location>
</feature>
<evidence type="ECO:0000256" key="9">
    <source>
        <dbReference type="ARBA" id="ARBA00048573"/>
    </source>
</evidence>
<dbReference type="GO" id="GO:0004824">
    <property type="term" value="F:lysine-tRNA ligase activity"/>
    <property type="evidence" value="ECO:0007669"/>
    <property type="project" value="UniProtKB-UniRule"/>
</dbReference>
<dbReference type="InterPro" id="IPR014729">
    <property type="entry name" value="Rossmann-like_a/b/a_fold"/>
</dbReference>
<dbReference type="Gene3D" id="1.10.10.770">
    <property type="match status" value="1"/>
</dbReference>
<comment type="catalytic activity">
    <reaction evidence="9 10">
        <text>tRNA(Lys) + L-lysine + ATP = L-lysyl-tRNA(Lys) + AMP + diphosphate</text>
        <dbReference type="Rhea" id="RHEA:20792"/>
        <dbReference type="Rhea" id="RHEA-COMP:9696"/>
        <dbReference type="Rhea" id="RHEA-COMP:9697"/>
        <dbReference type="ChEBI" id="CHEBI:30616"/>
        <dbReference type="ChEBI" id="CHEBI:32551"/>
        <dbReference type="ChEBI" id="CHEBI:33019"/>
        <dbReference type="ChEBI" id="CHEBI:78442"/>
        <dbReference type="ChEBI" id="CHEBI:78529"/>
        <dbReference type="ChEBI" id="CHEBI:456215"/>
        <dbReference type="EC" id="6.1.1.6"/>
    </reaction>
</comment>
<evidence type="ECO:0000256" key="2">
    <source>
        <dbReference type="ARBA" id="ARBA00005594"/>
    </source>
</evidence>
<evidence type="ECO:0000256" key="7">
    <source>
        <dbReference type="ARBA" id="ARBA00022917"/>
    </source>
</evidence>
<evidence type="ECO:0000256" key="10">
    <source>
        <dbReference type="HAMAP-Rule" id="MF_00177"/>
    </source>
</evidence>
<dbReference type="InterPro" id="IPR042078">
    <property type="entry name" value="Lys-tRNA-ligase_SC_fold"/>
</dbReference>
<dbReference type="NCBIfam" id="TIGR00467">
    <property type="entry name" value="lysS_arch"/>
    <property type="match status" value="1"/>
</dbReference>
<gene>
    <name evidence="10" type="primary">lysS</name>
    <name evidence="12" type="ORF">NIES806_02310</name>
</gene>
<dbReference type="Proteomes" id="UP000218702">
    <property type="component" value="Chromosome"/>
</dbReference>
<dbReference type="EC" id="6.1.1.6" evidence="10"/>
<evidence type="ECO:0000256" key="4">
    <source>
        <dbReference type="ARBA" id="ARBA00022598"/>
    </source>
</evidence>
<comment type="subcellular location">
    <subcellularLocation>
        <location evidence="1 10">Cytoplasm</location>
    </subcellularLocation>
</comment>
<dbReference type="InterPro" id="IPR008925">
    <property type="entry name" value="aa_tRNA-synth_I_cd-bd_sf"/>
</dbReference>
<comment type="caution">
    <text evidence="10">Lacks conserved residue(s) required for the propagation of feature annotation.</text>
</comment>
<proteinExistence type="inferred from homology"/>
<dbReference type="GO" id="GO:0000049">
    <property type="term" value="F:tRNA binding"/>
    <property type="evidence" value="ECO:0007669"/>
    <property type="project" value="InterPro"/>
</dbReference>
<dbReference type="InterPro" id="IPR002904">
    <property type="entry name" value="Lys-tRNA-ligase"/>
</dbReference>
<dbReference type="Gene3D" id="6.10.20.10">
    <property type="entry name" value="Lysine tRNA ligase, stem contact fold domain"/>
    <property type="match status" value="1"/>
</dbReference>
<evidence type="ECO:0000256" key="3">
    <source>
        <dbReference type="ARBA" id="ARBA00022490"/>
    </source>
</evidence>
<dbReference type="Pfam" id="PF01921">
    <property type="entry name" value="tRNA-synt_1f"/>
    <property type="match status" value="1"/>
</dbReference>
<name>A0A1Z4UXP3_9CYAN</name>
<dbReference type="HAMAP" id="MF_00177">
    <property type="entry name" value="Lys_tRNA_synth_class1"/>
    <property type="match status" value="1"/>
</dbReference>
<dbReference type="SUPFAM" id="SSF48163">
    <property type="entry name" value="An anticodon-binding domain of class I aminoacyl-tRNA synthetases"/>
    <property type="match status" value="1"/>
</dbReference>
<keyword evidence="13" id="KW-1185">Reference proteome</keyword>
<accession>A0A1Z4UXP3</accession>
<dbReference type="RefSeq" id="WP_096662944.1">
    <property type="nucleotide sequence ID" value="NZ_AP018316.1"/>
</dbReference>
<feature type="domain" description="Aminoacyl-tRNA synthetase class I anticodon-binding" evidence="11">
    <location>
        <begin position="429"/>
        <end position="515"/>
    </location>
</feature>